<dbReference type="Proteomes" id="UP001066276">
    <property type="component" value="Chromosome 4_1"/>
</dbReference>
<dbReference type="AlphaFoldDB" id="A0AAV7T7F5"/>
<sequence length="160" mass="17628">MMVGRNGAPQQGFNKLQDVLGICGRLERSLPKVVTCGSGRQVGMEGFMEKSGVGVVPQSGKKSMEGFMEKSSVGVVPRSRKKREQKYDKEIQLLFGEQQPGACYFLKSLDQRLKETSPVTLEQNTARIPGEDYTCLFERTGEVREAAVLKGEEGSGFELC</sequence>
<name>A0AAV7T7F5_PLEWA</name>
<comment type="caution">
    <text evidence="1">The sequence shown here is derived from an EMBL/GenBank/DDBJ whole genome shotgun (WGS) entry which is preliminary data.</text>
</comment>
<evidence type="ECO:0000313" key="2">
    <source>
        <dbReference type="Proteomes" id="UP001066276"/>
    </source>
</evidence>
<organism evidence="1 2">
    <name type="scientific">Pleurodeles waltl</name>
    <name type="common">Iberian ribbed newt</name>
    <dbReference type="NCBI Taxonomy" id="8319"/>
    <lineage>
        <taxon>Eukaryota</taxon>
        <taxon>Metazoa</taxon>
        <taxon>Chordata</taxon>
        <taxon>Craniata</taxon>
        <taxon>Vertebrata</taxon>
        <taxon>Euteleostomi</taxon>
        <taxon>Amphibia</taxon>
        <taxon>Batrachia</taxon>
        <taxon>Caudata</taxon>
        <taxon>Salamandroidea</taxon>
        <taxon>Salamandridae</taxon>
        <taxon>Pleurodelinae</taxon>
        <taxon>Pleurodeles</taxon>
    </lineage>
</organism>
<evidence type="ECO:0000313" key="1">
    <source>
        <dbReference type="EMBL" id="KAJ1172443.1"/>
    </source>
</evidence>
<proteinExistence type="predicted"/>
<dbReference type="EMBL" id="JANPWB010000007">
    <property type="protein sequence ID" value="KAJ1172443.1"/>
    <property type="molecule type" value="Genomic_DNA"/>
</dbReference>
<keyword evidence="2" id="KW-1185">Reference proteome</keyword>
<protein>
    <submittedName>
        <fullName evidence="1">Uncharacterized protein</fullName>
    </submittedName>
</protein>
<gene>
    <name evidence="1" type="ORF">NDU88_004290</name>
</gene>
<accession>A0AAV7T7F5</accession>
<reference evidence="1" key="1">
    <citation type="journal article" date="2022" name="bioRxiv">
        <title>Sequencing and chromosome-scale assembly of the giantPleurodeles waltlgenome.</title>
        <authorList>
            <person name="Brown T."/>
            <person name="Elewa A."/>
            <person name="Iarovenko S."/>
            <person name="Subramanian E."/>
            <person name="Araus A.J."/>
            <person name="Petzold A."/>
            <person name="Susuki M."/>
            <person name="Suzuki K.-i.T."/>
            <person name="Hayashi T."/>
            <person name="Toyoda A."/>
            <person name="Oliveira C."/>
            <person name="Osipova E."/>
            <person name="Leigh N.D."/>
            <person name="Simon A."/>
            <person name="Yun M.H."/>
        </authorList>
    </citation>
    <scope>NUCLEOTIDE SEQUENCE</scope>
    <source>
        <strain evidence="1">20211129_DDA</strain>
        <tissue evidence="1">Liver</tissue>
    </source>
</reference>